<accession>A0A8C0W135</accession>
<evidence type="ECO:0000313" key="3">
    <source>
        <dbReference type="Ensembl" id="ENSCCNP00000000954.1"/>
    </source>
</evidence>
<dbReference type="Ensembl" id="ENSCCNT00000001240.1">
    <property type="protein sequence ID" value="ENSCCNP00000000954.1"/>
    <property type="gene ID" value="ENSCCNG00000001070.1"/>
</dbReference>
<dbReference type="AlphaFoldDB" id="A0A8C0W135"/>
<proteinExistence type="predicted"/>
<feature type="region of interest" description="Disordered" evidence="1">
    <location>
        <begin position="1"/>
        <end position="41"/>
    </location>
</feature>
<keyword evidence="2" id="KW-0472">Membrane</keyword>
<feature type="compositionally biased region" description="Polar residues" evidence="1">
    <location>
        <begin position="1"/>
        <end position="33"/>
    </location>
</feature>
<keyword evidence="2" id="KW-1133">Transmembrane helix</keyword>
<organism evidence="3">
    <name type="scientific">Castor canadensis</name>
    <name type="common">American beaver</name>
    <dbReference type="NCBI Taxonomy" id="51338"/>
    <lineage>
        <taxon>Eukaryota</taxon>
        <taxon>Metazoa</taxon>
        <taxon>Chordata</taxon>
        <taxon>Craniata</taxon>
        <taxon>Vertebrata</taxon>
        <taxon>Euteleostomi</taxon>
        <taxon>Mammalia</taxon>
        <taxon>Eutheria</taxon>
        <taxon>Euarchontoglires</taxon>
        <taxon>Glires</taxon>
        <taxon>Rodentia</taxon>
        <taxon>Castorimorpha</taxon>
        <taxon>Castoridae</taxon>
        <taxon>Castor</taxon>
    </lineage>
</organism>
<protein>
    <submittedName>
        <fullName evidence="3">Uncharacterized protein</fullName>
    </submittedName>
</protein>
<sequence length="117" mass="12970">MAQKSQSNFQSTQPGASNSTHAETQGTVPTTFSPEAHSQDRPPPLHDLLDFAWAFLVIASITSFCLFVGLISTIFFTSAKLPVLDFFLFICSIMTGFFSYLNYVSFWSILASQAVWT</sequence>
<evidence type="ECO:0000256" key="2">
    <source>
        <dbReference type="SAM" id="Phobius"/>
    </source>
</evidence>
<feature type="transmembrane region" description="Helical" evidence="2">
    <location>
        <begin position="83"/>
        <end position="103"/>
    </location>
</feature>
<reference evidence="3" key="1">
    <citation type="submission" date="2023-09" db="UniProtKB">
        <authorList>
            <consortium name="Ensembl"/>
        </authorList>
    </citation>
    <scope>IDENTIFICATION</scope>
</reference>
<name>A0A8C0W135_CASCN</name>
<feature type="transmembrane region" description="Helical" evidence="2">
    <location>
        <begin position="51"/>
        <end position="76"/>
    </location>
</feature>
<evidence type="ECO:0000256" key="1">
    <source>
        <dbReference type="SAM" id="MobiDB-lite"/>
    </source>
</evidence>
<keyword evidence="2" id="KW-0812">Transmembrane</keyword>